<gene>
    <name evidence="1" type="ORF">Lac1_02830</name>
</gene>
<accession>A0ABN6YUF2</accession>
<dbReference type="Proteomes" id="UP001305815">
    <property type="component" value="Chromosome"/>
</dbReference>
<name>A0ABN6YUF2_9FIRM</name>
<keyword evidence="2" id="KW-1185">Reference proteome</keyword>
<sequence>MTREEYEALRERTLAEHNLNTVGVSKMSEAEILEQFQALSDKIAVQNHMIPAEVLSQQLEANEYGYQQGNTIVLNSDLIKPDTLKEPNNLREMNDTVFHENSHLRDFQASFLSEVRQGMTPEELASLEERLSEVETDSWESYYNHPGEIAAREAGRIGTEKMAHDQQLIADVDSAVNGGRNQILATFDFAVANGKVIYEDTFEMSNVLEAQTMDTSSMQTLEENDAMIGVDENSVDIDTMSAMDDYSFSSDEDDA</sequence>
<dbReference type="RefSeq" id="WP_316266053.1">
    <property type="nucleotide sequence ID" value="NZ_AP027742.1"/>
</dbReference>
<dbReference type="EMBL" id="AP027742">
    <property type="protein sequence ID" value="BDZ76100.1"/>
    <property type="molecule type" value="Genomic_DNA"/>
</dbReference>
<organism evidence="1 2">
    <name type="scientific">Claveliimonas bilis</name>
    <dbReference type="NCBI Taxonomy" id="3028070"/>
    <lineage>
        <taxon>Bacteria</taxon>
        <taxon>Bacillati</taxon>
        <taxon>Bacillota</taxon>
        <taxon>Clostridia</taxon>
        <taxon>Lachnospirales</taxon>
        <taxon>Lachnospiraceae</taxon>
        <taxon>Claveliimonas</taxon>
    </lineage>
</organism>
<protein>
    <submittedName>
        <fullName evidence="1">Uncharacterized protein</fullName>
    </submittedName>
</protein>
<evidence type="ECO:0000313" key="1">
    <source>
        <dbReference type="EMBL" id="BDZ76100.1"/>
    </source>
</evidence>
<proteinExistence type="predicted"/>
<reference evidence="2" key="1">
    <citation type="journal article" date="2023" name="Int. J. Syst. Evol. Microbiol.">
        <title>Claveliimonas bilis gen. nov., sp. nov., deoxycholic acid-producing bacteria isolated from human faeces, and reclassification of Sellimonas monacensis Zenner et al. 2021 as Claveliimonas monacensis comb. nov.</title>
        <authorList>
            <person name="Hisatomi A."/>
            <person name="Kastawa N.W.E.P.G."/>
            <person name="Song I."/>
            <person name="Ohkuma M."/>
            <person name="Fukiya S."/>
            <person name="Sakamoto M."/>
        </authorList>
    </citation>
    <scope>NUCLEOTIDE SEQUENCE [LARGE SCALE GENOMIC DNA]</scope>
    <source>
        <strain evidence="2">12BBH14</strain>
    </source>
</reference>
<evidence type="ECO:0000313" key="2">
    <source>
        <dbReference type="Proteomes" id="UP001305815"/>
    </source>
</evidence>